<feature type="domain" description="SHSP" evidence="2">
    <location>
        <begin position="110"/>
        <end position="219"/>
    </location>
</feature>
<accession>A0A2T9YP75</accession>
<gene>
    <name evidence="3" type="ORF">BB561_002764</name>
</gene>
<name>A0A2T9YP75_9FUNG</name>
<dbReference type="OrthoDB" id="5568755at2759"/>
<dbReference type="AlphaFoldDB" id="A0A2T9YP75"/>
<comment type="similarity">
    <text evidence="1">Belongs to the small heat shock protein (HSP20) family.</text>
</comment>
<dbReference type="SUPFAM" id="SSF49764">
    <property type="entry name" value="HSP20-like chaperones"/>
    <property type="match status" value="1"/>
</dbReference>
<evidence type="ECO:0000259" key="2">
    <source>
        <dbReference type="PROSITE" id="PS01031"/>
    </source>
</evidence>
<keyword evidence="4" id="KW-1185">Reference proteome</keyword>
<sequence length="219" mass="25155">MFSNFEADFKASDRCLHIYADKCFHPSKEDPFSKWSTKHPKFASCFDAKPPQPKIPEKDVHYHYYYNNCACSKPPVVPAPPKPAPPPPKPAPPTCFRIFPCYKVIEKYKIVDHEWCPEIKEYKSDKIFQVHGYFPGVAQKPEKEKIMVDIIDLNTIVIHGEAKYHSHCGSFKPISHSCTCTLVVPMPFMVHFKLPEKLDFSNIKVNFEAEVLVVSIAKK</sequence>
<dbReference type="Gene3D" id="2.60.40.790">
    <property type="match status" value="1"/>
</dbReference>
<dbReference type="InterPro" id="IPR002068">
    <property type="entry name" value="A-crystallin/Hsp20_dom"/>
</dbReference>
<dbReference type="InterPro" id="IPR008978">
    <property type="entry name" value="HSP20-like_chaperone"/>
</dbReference>
<evidence type="ECO:0000256" key="1">
    <source>
        <dbReference type="PROSITE-ProRule" id="PRU00285"/>
    </source>
</evidence>
<dbReference type="EMBL" id="MBFR01000100">
    <property type="protein sequence ID" value="PVU94148.1"/>
    <property type="molecule type" value="Genomic_DNA"/>
</dbReference>
<organism evidence="3 4">
    <name type="scientific">Smittium simulii</name>
    <dbReference type="NCBI Taxonomy" id="133385"/>
    <lineage>
        <taxon>Eukaryota</taxon>
        <taxon>Fungi</taxon>
        <taxon>Fungi incertae sedis</taxon>
        <taxon>Zoopagomycota</taxon>
        <taxon>Kickxellomycotina</taxon>
        <taxon>Harpellomycetes</taxon>
        <taxon>Harpellales</taxon>
        <taxon>Legeriomycetaceae</taxon>
        <taxon>Smittium</taxon>
    </lineage>
</organism>
<proteinExistence type="inferred from homology"/>
<dbReference type="Proteomes" id="UP000245383">
    <property type="component" value="Unassembled WGS sequence"/>
</dbReference>
<evidence type="ECO:0000313" key="3">
    <source>
        <dbReference type="EMBL" id="PVU94148.1"/>
    </source>
</evidence>
<dbReference type="CDD" id="cd00298">
    <property type="entry name" value="ACD_sHsps_p23-like"/>
    <property type="match status" value="1"/>
</dbReference>
<reference evidence="3 4" key="1">
    <citation type="journal article" date="2018" name="MBio">
        <title>Comparative Genomics Reveals the Core Gene Toolbox for the Fungus-Insect Symbiosis.</title>
        <authorList>
            <person name="Wang Y."/>
            <person name="Stata M."/>
            <person name="Wang W."/>
            <person name="Stajich J.E."/>
            <person name="White M.M."/>
            <person name="Moncalvo J.M."/>
        </authorList>
    </citation>
    <scope>NUCLEOTIDE SEQUENCE [LARGE SCALE GENOMIC DNA]</scope>
    <source>
        <strain evidence="3 4">SWE-8-4</strain>
    </source>
</reference>
<protein>
    <recommendedName>
        <fullName evidence="2">SHSP domain-containing protein</fullName>
    </recommendedName>
</protein>
<dbReference type="PROSITE" id="PS01031">
    <property type="entry name" value="SHSP"/>
    <property type="match status" value="1"/>
</dbReference>
<comment type="caution">
    <text evidence="3">The sequence shown here is derived from an EMBL/GenBank/DDBJ whole genome shotgun (WGS) entry which is preliminary data.</text>
</comment>
<evidence type="ECO:0000313" key="4">
    <source>
        <dbReference type="Proteomes" id="UP000245383"/>
    </source>
</evidence>